<organism evidence="14 15">
    <name type="scientific">Embleya scabrispora</name>
    <dbReference type="NCBI Taxonomy" id="159449"/>
    <lineage>
        <taxon>Bacteria</taxon>
        <taxon>Bacillati</taxon>
        <taxon>Actinomycetota</taxon>
        <taxon>Actinomycetes</taxon>
        <taxon>Kitasatosporales</taxon>
        <taxon>Streptomycetaceae</taxon>
        <taxon>Embleya</taxon>
    </lineage>
</organism>
<dbReference type="EMBL" id="MWQN01000001">
    <property type="protein sequence ID" value="OPC82195.1"/>
    <property type="molecule type" value="Genomic_DNA"/>
</dbReference>
<evidence type="ECO:0000256" key="2">
    <source>
        <dbReference type="ARBA" id="ARBA00022475"/>
    </source>
</evidence>
<dbReference type="PANTHER" id="PTHR43221">
    <property type="entry name" value="PROTEASE HTPX"/>
    <property type="match status" value="1"/>
</dbReference>
<feature type="region of interest" description="Disordered" evidence="11">
    <location>
        <begin position="1"/>
        <end position="121"/>
    </location>
</feature>
<gene>
    <name evidence="14" type="ORF">B4N89_15745</name>
</gene>
<evidence type="ECO:0000256" key="3">
    <source>
        <dbReference type="ARBA" id="ARBA00022670"/>
    </source>
</evidence>
<evidence type="ECO:0000256" key="4">
    <source>
        <dbReference type="ARBA" id="ARBA00022692"/>
    </source>
</evidence>
<keyword evidence="15" id="KW-1185">Reference proteome</keyword>
<dbReference type="Gene3D" id="3.30.2010.10">
    <property type="entry name" value="Metalloproteases ('zincins'), catalytic domain"/>
    <property type="match status" value="1"/>
</dbReference>
<dbReference type="PANTHER" id="PTHR43221:SF2">
    <property type="entry name" value="PROTEASE HTPX HOMOLOG"/>
    <property type="match status" value="1"/>
</dbReference>
<feature type="region of interest" description="Disordered" evidence="11">
    <location>
        <begin position="404"/>
        <end position="434"/>
    </location>
</feature>
<dbReference type="Proteomes" id="UP000190037">
    <property type="component" value="Unassembled WGS sequence"/>
</dbReference>
<feature type="compositionally biased region" description="Polar residues" evidence="11">
    <location>
        <begin position="102"/>
        <end position="111"/>
    </location>
</feature>
<keyword evidence="5" id="KW-0479">Metal-binding</keyword>
<feature type="transmembrane region" description="Helical" evidence="12">
    <location>
        <begin position="159"/>
        <end position="181"/>
    </location>
</feature>
<keyword evidence="10 12" id="KW-0472">Membrane</keyword>
<evidence type="ECO:0000256" key="11">
    <source>
        <dbReference type="SAM" id="MobiDB-lite"/>
    </source>
</evidence>
<feature type="transmembrane region" description="Helical" evidence="12">
    <location>
        <begin position="187"/>
        <end position="204"/>
    </location>
</feature>
<evidence type="ECO:0000256" key="6">
    <source>
        <dbReference type="ARBA" id="ARBA00022801"/>
    </source>
</evidence>
<feature type="domain" description="Peptidase M48" evidence="13">
    <location>
        <begin position="224"/>
        <end position="427"/>
    </location>
</feature>
<keyword evidence="7" id="KW-0862">Zinc</keyword>
<evidence type="ECO:0000256" key="1">
    <source>
        <dbReference type="ARBA" id="ARBA00001947"/>
    </source>
</evidence>
<keyword evidence="9" id="KW-0482">Metalloprotease</keyword>
<evidence type="ECO:0000256" key="7">
    <source>
        <dbReference type="ARBA" id="ARBA00022833"/>
    </source>
</evidence>
<dbReference type="AlphaFoldDB" id="A0A1T3NZP1"/>
<dbReference type="STRING" id="159449.B4N89_15745"/>
<protein>
    <recommendedName>
        <fullName evidence="13">Peptidase M48 domain-containing protein</fullName>
    </recommendedName>
</protein>
<reference evidence="14 15" key="1">
    <citation type="submission" date="2017-03" db="EMBL/GenBank/DDBJ databases">
        <title>Draft genome sequence of Streptomyces scabrisporus NF3, endophyte isolated from Amphipterygium adstringens.</title>
        <authorList>
            <person name="Vazquez M."/>
            <person name="Ceapa C.D."/>
            <person name="Rodriguez Luna D."/>
            <person name="Sanchez Esquivel S."/>
        </authorList>
    </citation>
    <scope>NUCLEOTIDE SEQUENCE [LARGE SCALE GENOMIC DNA]</scope>
    <source>
        <strain evidence="14 15">NF3</strain>
    </source>
</reference>
<feature type="transmembrane region" description="Helical" evidence="12">
    <location>
        <begin position="334"/>
        <end position="352"/>
    </location>
</feature>
<keyword evidence="8 12" id="KW-1133">Transmembrane helix</keyword>
<feature type="compositionally biased region" description="Low complexity" evidence="11">
    <location>
        <begin position="80"/>
        <end position="98"/>
    </location>
</feature>
<evidence type="ECO:0000259" key="13">
    <source>
        <dbReference type="Pfam" id="PF01435"/>
    </source>
</evidence>
<keyword evidence="2" id="KW-1003">Cell membrane</keyword>
<dbReference type="InterPro" id="IPR001915">
    <property type="entry name" value="Peptidase_M48"/>
</dbReference>
<comment type="caution">
    <text evidence="14">The sequence shown here is derived from an EMBL/GenBank/DDBJ whole genome shotgun (WGS) entry which is preliminary data.</text>
</comment>
<name>A0A1T3NZP1_9ACTN</name>
<evidence type="ECO:0000256" key="5">
    <source>
        <dbReference type="ARBA" id="ARBA00022723"/>
    </source>
</evidence>
<dbReference type="GO" id="GO:0046872">
    <property type="term" value="F:metal ion binding"/>
    <property type="evidence" value="ECO:0007669"/>
    <property type="project" value="UniProtKB-KW"/>
</dbReference>
<evidence type="ECO:0000313" key="14">
    <source>
        <dbReference type="EMBL" id="OPC82195.1"/>
    </source>
</evidence>
<evidence type="ECO:0000256" key="10">
    <source>
        <dbReference type="ARBA" id="ARBA00023136"/>
    </source>
</evidence>
<evidence type="ECO:0000256" key="9">
    <source>
        <dbReference type="ARBA" id="ARBA00023049"/>
    </source>
</evidence>
<keyword evidence="3" id="KW-0645">Protease</keyword>
<feature type="compositionally biased region" description="Pro residues" evidence="11">
    <location>
        <begin position="70"/>
        <end position="79"/>
    </location>
</feature>
<accession>A0A1T3NZP1</accession>
<dbReference type="InterPro" id="IPR050083">
    <property type="entry name" value="HtpX_protease"/>
</dbReference>
<evidence type="ECO:0000256" key="12">
    <source>
        <dbReference type="SAM" id="Phobius"/>
    </source>
</evidence>
<keyword evidence="6" id="KW-0378">Hydrolase</keyword>
<dbReference type="GO" id="GO:0006508">
    <property type="term" value="P:proteolysis"/>
    <property type="evidence" value="ECO:0007669"/>
    <property type="project" value="UniProtKB-KW"/>
</dbReference>
<evidence type="ECO:0000313" key="15">
    <source>
        <dbReference type="Proteomes" id="UP000190037"/>
    </source>
</evidence>
<proteinExistence type="predicted"/>
<dbReference type="GO" id="GO:0004222">
    <property type="term" value="F:metalloendopeptidase activity"/>
    <property type="evidence" value="ECO:0007669"/>
    <property type="project" value="InterPro"/>
</dbReference>
<sequence>MPVGADEPPEYPGVGRPVGADVPPEYPGAAMPAGVDVPPEYPGIAMPVGADAPPEYPGAAMPAGADVPPEHPGPIPPPRAARSVPSPAGAGRASPSAPHVSPTGTPTSNTVVPPPQSPAHIEISPRVSADEGGSEQDDLALLSGRRHLKARQRGVDRAALWQLVVTLPTALVSLFVVAAVFTVISPVLGALMMVAWLFSGPLVFHRRTEAAIARHFMGMCRPSPADARRLEEVWGEVTRRAGVRQETYELWIQERGELNATAAAGHIVGVTRHAMDRLPNSQLAAILAHELGHHVGGHTWAGMLADWYALPARTLGRWIIAGLSKLVSSRNRHGLAWGGCLSLLLLLFLYTLAFTLGMWWLVLLVAVTPLLISWLHRRAEARADDYACGLGFGAELMAVLAQEHQNRTTPPPTAPWPNSTPAHPSHPGTAHTRVKGAHRDYAARLRHLQQGIHPPKR</sequence>
<evidence type="ECO:0000256" key="8">
    <source>
        <dbReference type="ARBA" id="ARBA00022989"/>
    </source>
</evidence>
<keyword evidence="4 12" id="KW-0812">Transmembrane</keyword>
<dbReference type="Pfam" id="PF01435">
    <property type="entry name" value="Peptidase_M48"/>
    <property type="match status" value="1"/>
</dbReference>
<comment type="cofactor">
    <cofactor evidence="1">
        <name>Zn(2+)</name>
        <dbReference type="ChEBI" id="CHEBI:29105"/>
    </cofactor>
</comment>
<feature type="transmembrane region" description="Helical" evidence="12">
    <location>
        <begin position="358"/>
        <end position="375"/>
    </location>
</feature>